<proteinExistence type="predicted"/>
<accession>A0A813DZU8</accession>
<feature type="region of interest" description="Disordered" evidence="1">
    <location>
        <begin position="33"/>
        <end position="93"/>
    </location>
</feature>
<dbReference type="OMA" id="GHEILMC"/>
<dbReference type="AlphaFoldDB" id="A0A813DZU8"/>
<keyword evidence="3" id="KW-1185">Reference proteome</keyword>
<organism evidence="2 3">
    <name type="scientific">Polarella glacialis</name>
    <name type="common">Dinoflagellate</name>
    <dbReference type="NCBI Taxonomy" id="89957"/>
    <lineage>
        <taxon>Eukaryota</taxon>
        <taxon>Sar</taxon>
        <taxon>Alveolata</taxon>
        <taxon>Dinophyceae</taxon>
        <taxon>Suessiales</taxon>
        <taxon>Suessiaceae</taxon>
        <taxon>Polarella</taxon>
    </lineage>
</organism>
<evidence type="ECO:0000313" key="2">
    <source>
        <dbReference type="EMBL" id="CAE8595140.1"/>
    </source>
</evidence>
<sequence>MDRFLCCCVSSHSANAENAAGGEILGYEMPQDKAAFPSSSSKPQFLVPMQQDPHTEVPGGLSPGEAAGGMNTARSTASAGSSMSPEEKEREKARLQRLVKEFAKEAVTGIAVSLVSQDSGVQSPYFFQMDRYLTVFSLKPKDGSTADSAVQDFNVKDLSKVYKGHEILMCAPSLGAVASLCVGLNTNRADRRLFFYFDEPLERDKFYTCLKILRMSVDISKSTADMSA</sequence>
<gene>
    <name evidence="2" type="ORF">PGLA1383_LOCUS13656</name>
</gene>
<evidence type="ECO:0000313" key="3">
    <source>
        <dbReference type="Proteomes" id="UP000654075"/>
    </source>
</evidence>
<reference evidence="2" key="1">
    <citation type="submission" date="2021-02" db="EMBL/GenBank/DDBJ databases">
        <authorList>
            <person name="Dougan E. K."/>
            <person name="Rhodes N."/>
            <person name="Thang M."/>
            <person name="Chan C."/>
        </authorList>
    </citation>
    <scope>NUCLEOTIDE SEQUENCE</scope>
</reference>
<comment type="caution">
    <text evidence="2">The sequence shown here is derived from an EMBL/GenBank/DDBJ whole genome shotgun (WGS) entry which is preliminary data.</text>
</comment>
<protein>
    <submittedName>
        <fullName evidence="2">Uncharacterized protein</fullName>
    </submittedName>
</protein>
<evidence type="ECO:0000256" key="1">
    <source>
        <dbReference type="SAM" id="MobiDB-lite"/>
    </source>
</evidence>
<name>A0A813DZU8_POLGL</name>
<feature type="compositionally biased region" description="Polar residues" evidence="1">
    <location>
        <begin position="72"/>
        <end position="84"/>
    </location>
</feature>
<dbReference type="EMBL" id="CAJNNV010007622">
    <property type="protein sequence ID" value="CAE8595140.1"/>
    <property type="molecule type" value="Genomic_DNA"/>
</dbReference>
<dbReference type="OrthoDB" id="354357at2759"/>
<dbReference type="Proteomes" id="UP000654075">
    <property type="component" value="Unassembled WGS sequence"/>
</dbReference>